<proteinExistence type="predicted"/>
<sequence>MVFATSFYSSVANGHSVWAAFSAGQAAVDLQGGDHEAPYLAVADGIEPKSVKLAEVGETGSRAEAITATPFAKNNGWVSVAARLGRPSRRR</sequence>
<dbReference type="EMBL" id="CP109441">
    <property type="protein sequence ID" value="WUV49981.1"/>
    <property type="molecule type" value="Genomic_DNA"/>
</dbReference>
<keyword evidence="2" id="KW-1185">Reference proteome</keyword>
<evidence type="ECO:0000313" key="2">
    <source>
        <dbReference type="Proteomes" id="UP001432062"/>
    </source>
</evidence>
<dbReference type="RefSeq" id="WP_329414734.1">
    <property type="nucleotide sequence ID" value="NZ_CP109441.1"/>
</dbReference>
<protein>
    <submittedName>
        <fullName evidence="1">Uncharacterized protein</fullName>
    </submittedName>
</protein>
<gene>
    <name evidence="1" type="ORF">OG563_18365</name>
</gene>
<accession>A0ABZ1Z3V8</accession>
<organism evidence="1 2">
    <name type="scientific">Nocardia vinacea</name>
    <dbReference type="NCBI Taxonomy" id="96468"/>
    <lineage>
        <taxon>Bacteria</taxon>
        <taxon>Bacillati</taxon>
        <taxon>Actinomycetota</taxon>
        <taxon>Actinomycetes</taxon>
        <taxon>Mycobacteriales</taxon>
        <taxon>Nocardiaceae</taxon>
        <taxon>Nocardia</taxon>
    </lineage>
</organism>
<name>A0ABZ1Z3V8_9NOCA</name>
<reference evidence="1" key="1">
    <citation type="submission" date="2022-10" db="EMBL/GenBank/DDBJ databases">
        <title>The complete genomes of actinobacterial strains from the NBC collection.</title>
        <authorList>
            <person name="Joergensen T.S."/>
            <person name="Alvarez Arevalo M."/>
            <person name="Sterndorff E.B."/>
            <person name="Faurdal D."/>
            <person name="Vuksanovic O."/>
            <person name="Mourched A.-S."/>
            <person name="Charusanti P."/>
            <person name="Shaw S."/>
            <person name="Blin K."/>
            <person name="Weber T."/>
        </authorList>
    </citation>
    <scope>NUCLEOTIDE SEQUENCE</scope>
    <source>
        <strain evidence="1">NBC_01482</strain>
    </source>
</reference>
<evidence type="ECO:0000313" key="1">
    <source>
        <dbReference type="EMBL" id="WUV49981.1"/>
    </source>
</evidence>
<dbReference type="Proteomes" id="UP001432062">
    <property type="component" value="Chromosome"/>
</dbReference>